<dbReference type="Pfam" id="PF18651">
    <property type="entry name" value="CshA_NR2"/>
    <property type="match status" value="1"/>
</dbReference>
<feature type="signal peptide" evidence="2">
    <location>
        <begin position="1"/>
        <end position="25"/>
    </location>
</feature>
<dbReference type="InterPro" id="IPR041033">
    <property type="entry name" value="SpaA_PFL_dom_1"/>
</dbReference>
<feature type="domain" description="GEVED" evidence="6">
    <location>
        <begin position="471"/>
        <end position="554"/>
    </location>
</feature>
<feature type="domain" description="Surface adhesin CshA non-repetitive" evidence="4">
    <location>
        <begin position="67"/>
        <end position="363"/>
    </location>
</feature>
<feature type="domain" description="SpaA-like prealbumin fold" evidence="5">
    <location>
        <begin position="560"/>
        <end position="672"/>
    </location>
</feature>
<dbReference type="GO" id="GO:0005975">
    <property type="term" value="P:carbohydrate metabolic process"/>
    <property type="evidence" value="ECO:0007669"/>
    <property type="project" value="UniProtKB-ARBA"/>
</dbReference>
<feature type="domain" description="SpaA-like prealbumin fold" evidence="3">
    <location>
        <begin position="797"/>
        <end position="898"/>
    </location>
</feature>
<evidence type="ECO:0000259" key="4">
    <source>
        <dbReference type="Pfam" id="PF18651"/>
    </source>
</evidence>
<name>A0AAP9Y657_9ACTO</name>
<dbReference type="RefSeq" id="WP_050695667.1">
    <property type="nucleotide sequence ID" value="NZ_CP012072.1"/>
</dbReference>
<dbReference type="AlphaFoldDB" id="A0AAP9Y657"/>
<reference evidence="7 8" key="1">
    <citation type="submission" date="2020-12" db="EMBL/GenBank/DDBJ databases">
        <title>FDA dAtabase for Regulatory Grade micrObial Sequences (FDA-ARGOS): Supporting development and validation of Infectious Disease Dx tests.</title>
        <authorList>
            <person name="Sproer C."/>
            <person name="Gronow S."/>
            <person name="Severitt S."/>
            <person name="Schroder I."/>
            <person name="Tallon L."/>
            <person name="Sadzewicz L."/>
            <person name="Zhao X."/>
            <person name="Boylan J."/>
            <person name="Ott S."/>
            <person name="Bowen H."/>
            <person name="Vavikolanu K."/>
            <person name="Mehta A."/>
            <person name="Aluvathingal J."/>
            <person name="Nadendla S."/>
            <person name="Lowell S."/>
            <person name="Myers T."/>
            <person name="Yan Y."/>
            <person name="Sichtig H."/>
        </authorList>
    </citation>
    <scope>NUCLEOTIDE SEQUENCE [LARGE SCALE GENOMIC DNA]</scope>
    <source>
        <strain evidence="7 8">FDAARGOS_985</strain>
    </source>
</reference>
<keyword evidence="1" id="KW-0812">Transmembrane</keyword>
<evidence type="ECO:0000256" key="2">
    <source>
        <dbReference type="SAM" id="SignalP"/>
    </source>
</evidence>
<dbReference type="KEGG" id="amy:ADJ76_08695"/>
<dbReference type="Proteomes" id="UP000595220">
    <property type="component" value="Chromosome"/>
</dbReference>
<dbReference type="InterPro" id="IPR045826">
    <property type="entry name" value="SpaA_PFL_dom_2"/>
</dbReference>
<evidence type="ECO:0000259" key="3">
    <source>
        <dbReference type="Pfam" id="PF17802"/>
    </source>
</evidence>
<keyword evidence="8" id="KW-1185">Reference proteome</keyword>
<dbReference type="InterPro" id="IPR013783">
    <property type="entry name" value="Ig-like_fold"/>
</dbReference>
<keyword evidence="1" id="KW-0472">Membrane</keyword>
<dbReference type="Pfam" id="PF20009">
    <property type="entry name" value="GEVED"/>
    <property type="match status" value="1"/>
</dbReference>
<protein>
    <submittedName>
        <fullName evidence="7">LPXTG cell wall anchor domain-containing protein</fullName>
    </submittedName>
</protein>
<dbReference type="InterPro" id="IPR040683">
    <property type="entry name" value="CshA_NR2"/>
</dbReference>
<dbReference type="Gene3D" id="2.60.40.10">
    <property type="entry name" value="Immunoglobulins"/>
    <property type="match status" value="2"/>
</dbReference>
<organism evidence="7 8">
    <name type="scientific">Schaalia meyeri</name>
    <dbReference type="NCBI Taxonomy" id="52773"/>
    <lineage>
        <taxon>Bacteria</taxon>
        <taxon>Bacillati</taxon>
        <taxon>Actinomycetota</taxon>
        <taxon>Actinomycetes</taxon>
        <taxon>Actinomycetales</taxon>
        <taxon>Actinomycetaceae</taxon>
        <taxon>Schaalia</taxon>
    </lineage>
</organism>
<dbReference type="NCBIfam" id="TIGR01167">
    <property type="entry name" value="LPXTG_anchor"/>
    <property type="match status" value="1"/>
</dbReference>
<evidence type="ECO:0000313" key="7">
    <source>
        <dbReference type="EMBL" id="QQC43472.1"/>
    </source>
</evidence>
<evidence type="ECO:0000313" key="8">
    <source>
        <dbReference type="Proteomes" id="UP000595220"/>
    </source>
</evidence>
<sequence length="953" mass="99866">MTQHARLQSRSRRLARFAVAFAVCAAIGTAPILPHVVEQTQAAAERVPSGSLPATFATGGSGRFKESIQWLQWADYDKYFANQTQPYAPILDKGEVKAFTNSRDMGDAGVLVTTCTLSNLQHLGHGTGSTDEQSNGPLVATIPGTWAGDALDNLYNVGGPGSWSDGSAEWHEGLTYPKDYVNKNKMVVGLANGYANIGSNSYENPNAPWQPGNRPTGVNARVSVDLNCSAELRGDDGTTLAVPLSGLVFADAEASSNRKPGDDYDFQNEWVQASTSQQNVKWRVLDTLRSANCNGVTSEAKFVDSSTVRLMPTGKECVYQNGGKYSRPNGLGGPDAVMFMEGATKATITIQGGGYSAVALGLVIATDFGDAPESYGKASALFQPTWSGGQVTHTVDAFSVGKATMHSAQTILGTEIDAEGYQQHSDDALGDDQNGTADEDGLSVQTIAEGITTQAGATHQQTVACKGPGKVAGWIDWNHNGSFDLGEKSDEVPCLGSSVKLSWTVPDDVVRSVTGEAGSVGDTFMRLRITNDSNGDNQKATGNTTTGEVEDYKISVRIPTLQIVKNVDGLYASTEVPALAASEWTLTGKNSSVNAPFKTITGAGDTNIQRVLKGTYALSEESVNAQAGGYAAGEWTCGQTAGTVNAQGTSYSSTLSGSRVTIKNADRVTCTIVNTTKPGTLTWDKVESDGTTLLAGTTWTLTGPDVPTGTTVTDCSSGICPTGAYKDQDPAPGKFKLTGLKWGTYSIKESAVPDGYAVLTDTFTFPQLNGSALEARLAAIDGKVTDNGAIINTRLTGSVTWKKVDASDGTSPLAGSEWTISGGALPGAVTIADCQADSAAQCPKAPDGTYYDTDPAAGSFTVKGLPWSEKTYTLKEKKAPAGYRLDPTPHEFTIDAKALDFAFEPITNEKQNVPSLPLTGGFGADAYIIGGIVAGLGAAGVGAAIKRRKNRKA</sequence>
<accession>A0AAP9Y657</accession>
<feature type="domain" description="SpaA-like prealbumin fold" evidence="3">
    <location>
        <begin position="679"/>
        <end position="765"/>
    </location>
</feature>
<proteinExistence type="predicted"/>
<feature type="transmembrane region" description="Helical" evidence="1">
    <location>
        <begin position="926"/>
        <end position="945"/>
    </location>
</feature>
<evidence type="ECO:0000256" key="1">
    <source>
        <dbReference type="SAM" id="Phobius"/>
    </source>
</evidence>
<feature type="chain" id="PRO_5043031995" evidence="2">
    <location>
        <begin position="26"/>
        <end position="953"/>
    </location>
</feature>
<dbReference type="Pfam" id="PF17802">
    <property type="entry name" value="SpaA"/>
    <property type="match status" value="2"/>
</dbReference>
<keyword evidence="1" id="KW-1133">Transmembrane helix</keyword>
<gene>
    <name evidence="7" type="ORF">I6H42_06635</name>
</gene>
<dbReference type="EMBL" id="CP066065">
    <property type="protein sequence ID" value="QQC43472.1"/>
    <property type="molecule type" value="Genomic_DNA"/>
</dbReference>
<evidence type="ECO:0000259" key="6">
    <source>
        <dbReference type="Pfam" id="PF20009"/>
    </source>
</evidence>
<evidence type="ECO:0000259" key="5">
    <source>
        <dbReference type="Pfam" id="PF19403"/>
    </source>
</evidence>
<keyword evidence="2" id="KW-0732">Signal</keyword>
<dbReference type="Pfam" id="PF19403">
    <property type="entry name" value="SpaA_2"/>
    <property type="match status" value="1"/>
</dbReference>
<dbReference type="InterPro" id="IPR045474">
    <property type="entry name" value="GEVED"/>
</dbReference>